<reference evidence="2" key="1">
    <citation type="submission" date="2022-11" db="UniProtKB">
        <authorList>
            <consortium name="WormBaseParasite"/>
        </authorList>
    </citation>
    <scope>IDENTIFICATION</scope>
</reference>
<keyword evidence="1" id="KW-1185">Reference proteome</keyword>
<proteinExistence type="predicted"/>
<dbReference type="AlphaFoldDB" id="A0A914DPQ9"/>
<protein>
    <submittedName>
        <fullName evidence="2">Uncharacterized protein</fullName>
    </submittedName>
</protein>
<organism evidence="1 2">
    <name type="scientific">Acrobeloides nanus</name>
    <dbReference type="NCBI Taxonomy" id="290746"/>
    <lineage>
        <taxon>Eukaryota</taxon>
        <taxon>Metazoa</taxon>
        <taxon>Ecdysozoa</taxon>
        <taxon>Nematoda</taxon>
        <taxon>Chromadorea</taxon>
        <taxon>Rhabditida</taxon>
        <taxon>Tylenchina</taxon>
        <taxon>Cephalobomorpha</taxon>
        <taxon>Cephaloboidea</taxon>
        <taxon>Cephalobidae</taxon>
        <taxon>Acrobeloides</taxon>
    </lineage>
</organism>
<evidence type="ECO:0000313" key="2">
    <source>
        <dbReference type="WBParaSite" id="ACRNAN_scaffold3143.g11247.t1"/>
    </source>
</evidence>
<name>A0A914DPQ9_9BILA</name>
<dbReference type="Proteomes" id="UP000887540">
    <property type="component" value="Unplaced"/>
</dbReference>
<sequence>MPVARSASMVFAPNDGKVSLARSSSLADITSYNKPTNPDNSFYRYMYNPWIRYGALDDYWYDRYRFYRSPHMYGNDYLLWRYRRRLYQDYYPYSSRSYRSYLYPYYGDYLRDYYYGPYRNPPSIYYAPYWYYF</sequence>
<evidence type="ECO:0000313" key="1">
    <source>
        <dbReference type="Proteomes" id="UP000887540"/>
    </source>
</evidence>
<accession>A0A914DPQ9</accession>
<dbReference type="WBParaSite" id="ACRNAN_scaffold3143.g11247.t1">
    <property type="protein sequence ID" value="ACRNAN_scaffold3143.g11247.t1"/>
    <property type="gene ID" value="ACRNAN_scaffold3143.g11247"/>
</dbReference>